<protein>
    <submittedName>
        <fullName evidence="1">Uncharacterized protein</fullName>
    </submittedName>
</protein>
<dbReference type="EMBL" id="LAZR01070097">
    <property type="protein sequence ID" value="KKK45375.1"/>
    <property type="molecule type" value="Genomic_DNA"/>
</dbReference>
<dbReference type="AlphaFoldDB" id="A0A0F8WBB0"/>
<name>A0A0F8WBB0_9ZZZZ</name>
<organism evidence="1">
    <name type="scientific">marine sediment metagenome</name>
    <dbReference type="NCBI Taxonomy" id="412755"/>
    <lineage>
        <taxon>unclassified sequences</taxon>
        <taxon>metagenomes</taxon>
        <taxon>ecological metagenomes</taxon>
    </lineage>
</organism>
<reference evidence="1" key="1">
    <citation type="journal article" date="2015" name="Nature">
        <title>Complex archaea that bridge the gap between prokaryotes and eukaryotes.</title>
        <authorList>
            <person name="Spang A."/>
            <person name="Saw J.H."/>
            <person name="Jorgensen S.L."/>
            <person name="Zaremba-Niedzwiedzka K."/>
            <person name="Martijn J."/>
            <person name="Lind A.E."/>
            <person name="van Eijk R."/>
            <person name="Schleper C."/>
            <person name="Guy L."/>
            <person name="Ettema T.J."/>
        </authorList>
    </citation>
    <scope>NUCLEOTIDE SEQUENCE</scope>
</reference>
<proteinExistence type="predicted"/>
<evidence type="ECO:0000313" key="1">
    <source>
        <dbReference type="EMBL" id="KKK45375.1"/>
    </source>
</evidence>
<gene>
    <name evidence="1" type="ORF">LCGC14_3165660</name>
</gene>
<sequence length="69" mass="8017">MNNYGIKVEHLCPNCGSDEKVWEEMLHEKHLCPNPQQIINEFNKLKGYPPGMIGTSYQRELVAFVLKKK</sequence>
<accession>A0A0F8WBB0</accession>
<comment type="caution">
    <text evidence="1">The sequence shown here is derived from an EMBL/GenBank/DDBJ whole genome shotgun (WGS) entry which is preliminary data.</text>
</comment>